<dbReference type="InterPro" id="IPR003186">
    <property type="entry name" value="PA28_C"/>
</dbReference>
<evidence type="ECO:0000256" key="1">
    <source>
        <dbReference type="ARBA" id="ARBA00005883"/>
    </source>
</evidence>
<evidence type="ECO:0000256" key="2">
    <source>
        <dbReference type="ARBA" id="ARBA00022942"/>
    </source>
</evidence>
<dbReference type="Proteomes" id="UP000078348">
    <property type="component" value="Unassembled WGS sequence"/>
</dbReference>
<evidence type="ECO:0000313" key="5">
    <source>
        <dbReference type="Proteomes" id="UP000078348"/>
    </source>
</evidence>
<dbReference type="GO" id="GO:2000045">
    <property type="term" value="P:regulation of G1/S transition of mitotic cell cycle"/>
    <property type="evidence" value="ECO:0007669"/>
    <property type="project" value="TreeGrafter"/>
</dbReference>
<comment type="caution">
    <text evidence="4">The sequence shown here is derived from an EMBL/GenBank/DDBJ whole genome shotgun (WGS) entry which is preliminary data.</text>
</comment>
<dbReference type="STRING" id="478820.A0A196SL77"/>
<dbReference type="PANTHER" id="PTHR10660:SF2">
    <property type="entry name" value="LD45860P"/>
    <property type="match status" value="1"/>
</dbReference>
<feature type="domain" description="Proteasome activator PA28 C-terminal" evidence="3">
    <location>
        <begin position="144"/>
        <end position="283"/>
    </location>
</feature>
<gene>
    <name evidence="4" type="ORF">AV274_0475</name>
</gene>
<keyword evidence="5" id="KW-1185">Reference proteome</keyword>
<dbReference type="GO" id="GO:0061133">
    <property type="term" value="F:endopeptidase activator activity"/>
    <property type="evidence" value="ECO:0007669"/>
    <property type="project" value="TreeGrafter"/>
</dbReference>
<dbReference type="AlphaFoldDB" id="A0A196SL77"/>
<dbReference type="PANTHER" id="PTHR10660">
    <property type="entry name" value="PROTEASOME REGULATOR PA28"/>
    <property type="match status" value="1"/>
</dbReference>
<dbReference type="GO" id="GO:0061136">
    <property type="term" value="P:regulation of proteasomal protein catabolic process"/>
    <property type="evidence" value="ECO:0007669"/>
    <property type="project" value="TreeGrafter"/>
</dbReference>
<sequence>MENSAKQEDVRTSEEMAEKLQTISTKLMDDGEKLFFDTLPREILRITRRMDNEELFKLAPKELKSVLYSSIESYIEQITKGMNEQYEYIKEHRKSWKKWVKLNKKERKLEKKGGTEEQRNRLEAKKKKYTVKPLDCMPSKCIIPCCSKTDQLLNSLREEAIIVSDILTSINMWITLKKPRINDGSNFNLSVQEEYVGRLNDVGSAMGLIMDWVTDCYQNRGNYIQKIIDQPEVEDYKQLLLHFDEFAVEKCKIFFYETRNSLAILFDSMAKNINWLYNPKMESDVQHIFI</sequence>
<accession>A0A196SL77</accession>
<dbReference type="OrthoDB" id="6591885at2759"/>
<keyword evidence="2 4" id="KW-0647">Proteasome</keyword>
<dbReference type="Pfam" id="PF02252">
    <property type="entry name" value="PA28_C"/>
    <property type="match status" value="1"/>
</dbReference>
<dbReference type="InterPro" id="IPR036997">
    <property type="entry name" value="PA28_C_sf"/>
</dbReference>
<proteinExistence type="inferred from homology"/>
<dbReference type="Gene3D" id="1.20.120.180">
    <property type="entry name" value="Proteasome activator pa28, C-terminal domain"/>
    <property type="match status" value="1"/>
</dbReference>
<dbReference type="EMBL" id="LXWW01000017">
    <property type="protein sequence ID" value="OAO17798.1"/>
    <property type="molecule type" value="Genomic_DNA"/>
</dbReference>
<protein>
    <submittedName>
        <fullName evidence="4">Proteasome activator complex subunit 1</fullName>
    </submittedName>
</protein>
<dbReference type="InterPro" id="IPR009077">
    <property type="entry name" value="Proteasome_activ_PA28"/>
</dbReference>
<evidence type="ECO:0000259" key="3">
    <source>
        <dbReference type="Pfam" id="PF02252"/>
    </source>
</evidence>
<name>A0A196SL77_BLAHN</name>
<dbReference type="GO" id="GO:0005654">
    <property type="term" value="C:nucleoplasm"/>
    <property type="evidence" value="ECO:0007669"/>
    <property type="project" value="TreeGrafter"/>
</dbReference>
<dbReference type="SUPFAM" id="SSF47216">
    <property type="entry name" value="Proteasome activator"/>
    <property type="match status" value="1"/>
</dbReference>
<organism evidence="4 5">
    <name type="scientific">Blastocystis sp. subtype 1 (strain ATCC 50177 / NandII)</name>
    <dbReference type="NCBI Taxonomy" id="478820"/>
    <lineage>
        <taxon>Eukaryota</taxon>
        <taxon>Sar</taxon>
        <taxon>Stramenopiles</taxon>
        <taxon>Bigyra</taxon>
        <taxon>Opalozoa</taxon>
        <taxon>Opalinata</taxon>
        <taxon>Blastocystidae</taxon>
        <taxon>Blastocystis</taxon>
    </lineage>
</organism>
<comment type="similarity">
    <text evidence="1">Belongs to the PA28 family.</text>
</comment>
<reference evidence="4 5" key="1">
    <citation type="submission" date="2016-05" db="EMBL/GenBank/DDBJ databases">
        <title>Nuclear genome of Blastocystis sp. subtype 1 NandII.</title>
        <authorList>
            <person name="Gentekaki E."/>
            <person name="Curtis B."/>
            <person name="Stairs C."/>
            <person name="Eme L."/>
            <person name="Herman E."/>
            <person name="Klimes V."/>
            <person name="Arias M.C."/>
            <person name="Elias M."/>
            <person name="Hilliou F."/>
            <person name="Klute M."/>
            <person name="Malik S.-B."/>
            <person name="Pightling A."/>
            <person name="Rachubinski R."/>
            <person name="Salas D."/>
            <person name="Schlacht A."/>
            <person name="Suga H."/>
            <person name="Archibald J."/>
            <person name="Ball S.G."/>
            <person name="Clark G."/>
            <person name="Dacks J."/>
            <person name="Van Der Giezen M."/>
            <person name="Tsaousis A."/>
            <person name="Roger A."/>
        </authorList>
    </citation>
    <scope>NUCLEOTIDE SEQUENCE [LARGE SCALE GENOMIC DNA]</scope>
    <source>
        <strain evidence="5">ATCC 50177 / NandII</strain>
    </source>
</reference>
<dbReference type="FunFam" id="1.20.120.180:FF:000002">
    <property type="entry name" value="Proteasome activator complex subunit 1"/>
    <property type="match status" value="1"/>
</dbReference>
<dbReference type="InterPro" id="IPR036252">
    <property type="entry name" value="Proteasome_activ_sf"/>
</dbReference>
<evidence type="ECO:0000313" key="4">
    <source>
        <dbReference type="EMBL" id="OAO17798.1"/>
    </source>
</evidence>
<dbReference type="GO" id="GO:0005737">
    <property type="term" value="C:cytoplasm"/>
    <property type="evidence" value="ECO:0007669"/>
    <property type="project" value="TreeGrafter"/>
</dbReference>
<dbReference type="GO" id="GO:0008537">
    <property type="term" value="C:proteasome activator complex"/>
    <property type="evidence" value="ECO:0007669"/>
    <property type="project" value="InterPro"/>
</dbReference>